<accession>A0ACC0LST9</accession>
<evidence type="ECO:0000313" key="1">
    <source>
        <dbReference type="EMBL" id="KAI8531387.1"/>
    </source>
</evidence>
<dbReference type="Proteomes" id="UP001062846">
    <property type="component" value="Chromosome 11"/>
</dbReference>
<sequence>MNIWKPLVNGSSYSTVLRYSLSIDGHFSDQLGEEVTKPGGYYSQLQEYDAVIRSSTLLRENFSLPVSKEPGANQPLQIILARNPSSPIQVPVMTTEVSSKVVIFTNKETSVEPEMAQKGIETVVLDGMNLMTILEYCKRRGLCSVLLDIRGNIGDFEEMLREGFEGKLLQKVVVEMLPIWKGSKEESATRNPVTHNVEEKDHGSKIYKKAPLRTKILQPYCCVSITQVSHSCVRGHKNIDLPFSE</sequence>
<gene>
    <name evidence="1" type="ORF">RHMOL_Rhmol11G0132400</name>
</gene>
<evidence type="ECO:0000313" key="2">
    <source>
        <dbReference type="Proteomes" id="UP001062846"/>
    </source>
</evidence>
<proteinExistence type="predicted"/>
<comment type="caution">
    <text evidence="1">The sequence shown here is derived from an EMBL/GenBank/DDBJ whole genome shotgun (WGS) entry which is preliminary data.</text>
</comment>
<keyword evidence="2" id="KW-1185">Reference proteome</keyword>
<dbReference type="EMBL" id="CM046398">
    <property type="protein sequence ID" value="KAI8531387.1"/>
    <property type="molecule type" value="Genomic_DNA"/>
</dbReference>
<name>A0ACC0LST9_RHOML</name>
<organism evidence="1 2">
    <name type="scientific">Rhododendron molle</name>
    <name type="common">Chinese azalea</name>
    <name type="synonym">Azalea mollis</name>
    <dbReference type="NCBI Taxonomy" id="49168"/>
    <lineage>
        <taxon>Eukaryota</taxon>
        <taxon>Viridiplantae</taxon>
        <taxon>Streptophyta</taxon>
        <taxon>Embryophyta</taxon>
        <taxon>Tracheophyta</taxon>
        <taxon>Spermatophyta</taxon>
        <taxon>Magnoliopsida</taxon>
        <taxon>eudicotyledons</taxon>
        <taxon>Gunneridae</taxon>
        <taxon>Pentapetalae</taxon>
        <taxon>asterids</taxon>
        <taxon>Ericales</taxon>
        <taxon>Ericaceae</taxon>
        <taxon>Ericoideae</taxon>
        <taxon>Rhodoreae</taxon>
        <taxon>Rhododendron</taxon>
    </lineage>
</organism>
<protein>
    <submittedName>
        <fullName evidence="1">Uncharacterized protein</fullName>
    </submittedName>
</protein>
<reference evidence="1" key="1">
    <citation type="submission" date="2022-02" db="EMBL/GenBank/DDBJ databases">
        <title>Plant Genome Project.</title>
        <authorList>
            <person name="Zhang R.-G."/>
        </authorList>
    </citation>
    <scope>NUCLEOTIDE SEQUENCE</scope>
    <source>
        <strain evidence="1">AT1</strain>
    </source>
</reference>